<feature type="compositionally biased region" description="Gly residues" evidence="1">
    <location>
        <begin position="615"/>
        <end position="635"/>
    </location>
</feature>
<evidence type="ECO:0000313" key="3">
    <source>
        <dbReference type="Proteomes" id="UP000070544"/>
    </source>
</evidence>
<feature type="compositionally biased region" description="Gly residues" evidence="1">
    <location>
        <begin position="399"/>
        <end position="414"/>
    </location>
</feature>
<feature type="compositionally biased region" description="Acidic residues" evidence="1">
    <location>
        <begin position="515"/>
        <end position="526"/>
    </location>
</feature>
<sequence length="717" mass="77616">MMGADGGDGERERRRVDPALALPAEIFVRVLQTMGTSLVNTGTHATLYDGGYPHVRESRRKKRESDVVTDSHSASAERKGKGRAVDRDAAQGSQADGDESTVLTPQTTPTTPLRRSARLDPASASTSDEEARRAYEPWDVPPIPDTTFDAVSLLRCSWVSRAWRAFATEKVLWAALCDMLWEGKVYVPEKFRELRDSDPRRAYVESLIDSRRFIITKEELLSVPWHFRFKSSAGEHFTDEDPWWNHLPPRVRRFLPDHTIEGLAVPGWKWRFVDTSGGVRGPRGAFVRVGRTPASVLSRHRNWGWYMQSCWHVQTSFPLPPRNVEGEDPTEDPELTDEALKVTTGVQKYEVLCYNAGLSYPDATVLDRRGFRSLFRGGHYSERALRRAWRDEEAESGEEGGGSGGEDGGGGGGGGDDDDGEDGDDGSYRDGSRGGRSGRGGGGGAGARRSPRRAKRRRLAEVEGTRGSMEEDGSSEDNGDEDGWETESGTETDGSDFSSLEDYLATVVGVHEGDTGDEEEDDDEDGDGHYHDHDHYHTHDHDDDEDDGHSHDHDHHHTHDHEHDHPEGWSWRYVLAHVGSSASDEDEEDSEWEYAADLDEVMVSSGEGEDREGGGEGGAGGGGDGGEGAGSGVGSPRGRRRSRTSSGAGSARDNRAKKKRRTEGRGGSSSGGTAAGPSESGSAGAGESSNGGASGGRGRSGRGGGRVRSGGTSGRGK</sequence>
<feature type="compositionally biased region" description="Gly residues" evidence="1">
    <location>
        <begin position="692"/>
        <end position="717"/>
    </location>
</feature>
<feature type="region of interest" description="Disordered" evidence="1">
    <location>
        <begin position="579"/>
        <end position="717"/>
    </location>
</feature>
<feature type="compositionally biased region" description="Basic and acidic residues" evidence="1">
    <location>
        <begin position="548"/>
        <end position="566"/>
    </location>
</feature>
<gene>
    <name evidence="2" type="ORF">M427DRAFT_72096</name>
</gene>
<dbReference type="Proteomes" id="UP000070544">
    <property type="component" value="Unassembled WGS sequence"/>
</dbReference>
<evidence type="ECO:0000256" key="1">
    <source>
        <dbReference type="SAM" id="MobiDB-lite"/>
    </source>
</evidence>
<organism evidence="2 3">
    <name type="scientific">Gonapodya prolifera (strain JEL478)</name>
    <name type="common">Monoblepharis prolifera</name>
    <dbReference type="NCBI Taxonomy" id="1344416"/>
    <lineage>
        <taxon>Eukaryota</taxon>
        <taxon>Fungi</taxon>
        <taxon>Fungi incertae sedis</taxon>
        <taxon>Chytridiomycota</taxon>
        <taxon>Chytridiomycota incertae sedis</taxon>
        <taxon>Monoblepharidomycetes</taxon>
        <taxon>Monoblepharidales</taxon>
        <taxon>Gonapodyaceae</taxon>
        <taxon>Gonapodya</taxon>
    </lineage>
</organism>
<feature type="compositionally biased region" description="Basic residues" evidence="1">
    <location>
        <begin position="449"/>
        <end position="458"/>
    </location>
</feature>
<feature type="compositionally biased region" description="Low complexity" evidence="1">
    <location>
        <begin position="675"/>
        <end position="691"/>
    </location>
</feature>
<proteinExistence type="predicted"/>
<dbReference type="EMBL" id="KQ965789">
    <property type="protein sequence ID" value="KXS12265.1"/>
    <property type="molecule type" value="Genomic_DNA"/>
</dbReference>
<feature type="compositionally biased region" description="Acidic residues" evidence="1">
    <location>
        <begin position="415"/>
        <end position="425"/>
    </location>
</feature>
<reference evidence="2 3" key="1">
    <citation type="journal article" date="2015" name="Genome Biol. Evol.">
        <title>Phylogenomic analyses indicate that early fungi evolved digesting cell walls of algal ancestors of land plants.</title>
        <authorList>
            <person name="Chang Y."/>
            <person name="Wang S."/>
            <person name="Sekimoto S."/>
            <person name="Aerts A.L."/>
            <person name="Choi C."/>
            <person name="Clum A."/>
            <person name="LaButti K.M."/>
            <person name="Lindquist E.A."/>
            <person name="Yee Ngan C."/>
            <person name="Ohm R.A."/>
            <person name="Salamov A.A."/>
            <person name="Grigoriev I.V."/>
            <person name="Spatafora J.W."/>
            <person name="Berbee M.L."/>
        </authorList>
    </citation>
    <scope>NUCLEOTIDE SEQUENCE [LARGE SCALE GENOMIC DNA]</scope>
    <source>
        <strain evidence="2 3">JEL478</strain>
    </source>
</reference>
<keyword evidence="3" id="KW-1185">Reference proteome</keyword>
<feature type="compositionally biased region" description="Gly residues" evidence="1">
    <location>
        <begin position="665"/>
        <end position="674"/>
    </location>
</feature>
<accession>A0A139A730</accession>
<feature type="compositionally biased region" description="Acidic residues" evidence="1">
    <location>
        <begin position="583"/>
        <end position="600"/>
    </location>
</feature>
<dbReference type="PANTHER" id="PTHR48218:SF3">
    <property type="entry name" value="OS07G0170800 PROTEIN"/>
    <property type="match status" value="1"/>
</dbReference>
<dbReference type="OrthoDB" id="46365at2759"/>
<feature type="compositionally biased region" description="Acidic residues" evidence="1">
    <location>
        <begin position="470"/>
        <end position="494"/>
    </location>
</feature>
<feature type="compositionally biased region" description="Basic and acidic residues" evidence="1">
    <location>
        <begin position="527"/>
        <end position="541"/>
    </location>
</feature>
<evidence type="ECO:0000313" key="2">
    <source>
        <dbReference type="EMBL" id="KXS12265.1"/>
    </source>
</evidence>
<name>A0A139A730_GONPJ</name>
<evidence type="ECO:0008006" key="4">
    <source>
        <dbReference type="Google" id="ProtNLM"/>
    </source>
</evidence>
<dbReference type="OMA" id="DAGHTHD"/>
<feature type="region of interest" description="Disordered" evidence="1">
    <location>
        <begin position="388"/>
        <end position="566"/>
    </location>
</feature>
<dbReference type="InterPro" id="IPR036047">
    <property type="entry name" value="F-box-like_dom_sf"/>
</dbReference>
<dbReference type="PANTHER" id="PTHR48218">
    <property type="entry name" value="F-BOX DOMAIN CONTAINING PROTEIN"/>
    <property type="match status" value="1"/>
</dbReference>
<feature type="region of interest" description="Disordered" evidence="1">
    <location>
        <begin position="42"/>
        <end position="138"/>
    </location>
</feature>
<dbReference type="SUPFAM" id="SSF81383">
    <property type="entry name" value="F-box domain"/>
    <property type="match status" value="1"/>
</dbReference>
<dbReference type="AlphaFoldDB" id="A0A139A730"/>
<protein>
    <recommendedName>
        <fullName evidence="4">F-box domain-containing protein</fullName>
    </recommendedName>
</protein>
<feature type="compositionally biased region" description="Basic and acidic residues" evidence="1">
    <location>
        <begin position="75"/>
        <end position="89"/>
    </location>
</feature>
<feature type="compositionally biased region" description="Gly residues" evidence="1">
    <location>
        <begin position="434"/>
        <end position="446"/>
    </location>
</feature>